<keyword evidence="2" id="KW-0325">Glycoprotein</keyword>
<evidence type="ECO:0000256" key="1">
    <source>
        <dbReference type="ARBA" id="ARBA00022723"/>
    </source>
</evidence>
<dbReference type="AlphaFoldDB" id="A0AAJ0BU08"/>
<dbReference type="InterPro" id="IPR013783">
    <property type="entry name" value="Ig-like_fold"/>
</dbReference>
<reference evidence="4" key="1">
    <citation type="submission" date="2023-06" db="EMBL/GenBank/DDBJ databases">
        <title>Genome-scale phylogeny and comparative genomics of the fungal order Sordariales.</title>
        <authorList>
            <consortium name="Lawrence Berkeley National Laboratory"/>
            <person name="Hensen N."/>
            <person name="Bonometti L."/>
            <person name="Westerberg I."/>
            <person name="Brannstrom I.O."/>
            <person name="Guillou S."/>
            <person name="Cros-Aarteil S."/>
            <person name="Calhoun S."/>
            <person name="Haridas S."/>
            <person name="Kuo A."/>
            <person name="Mondo S."/>
            <person name="Pangilinan J."/>
            <person name="Riley R."/>
            <person name="Labutti K."/>
            <person name="Andreopoulos B."/>
            <person name="Lipzen A."/>
            <person name="Chen C."/>
            <person name="Yanf M."/>
            <person name="Daum C."/>
            <person name="Ng V."/>
            <person name="Clum A."/>
            <person name="Steindorff A."/>
            <person name="Ohm R."/>
            <person name="Martin F."/>
            <person name="Silar P."/>
            <person name="Natvig D."/>
            <person name="Lalanne C."/>
            <person name="Gautier V."/>
            <person name="Ament-Velasquez S.L."/>
            <person name="Kruys A."/>
            <person name="Hutchinson M.I."/>
            <person name="Powell A.J."/>
            <person name="Barry K."/>
            <person name="Miller A.N."/>
            <person name="Grigoriev I.V."/>
            <person name="Debuchy R."/>
            <person name="Gladieux P."/>
            <person name="Thoren M.H."/>
            <person name="Johannesson H."/>
        </authorList>
    </citation>
    <scope>NUCLEOTIDE SEQUENCE</scope>
    <source>
        <strain evidence="4">8032-3</strain>
    </source>
</reference>
<organism evidence="4 5">
    <name type="scientific">Phialemonium atrogriseum</name>
    <dbReference type="NCBI Taxonomy" id="1093897"/>
    <lineage>
        <taxon>Eukaryota</taxon>
        <taxon>Fungi</taxon>
        <taxon>Dikarya</taxon>
        <taxon>Ascomycota</taxon>
        <taxon>Pezizomycotina</taxon>
        <taxon>Sordariomycetes</taxon>
        <taxon>Sordariomycetidae</taxon>
        <taxon>Cephalothecales</taxon>
        <taxon>Cephalothecaceae</taxon>
        <taxon>Phialemonium</taxon>
    </lineage>
</organism>
<keyword evidence="4" id="KW-0456">Lyase</keyword>
<name>A0AAJ0BU08_9PEZI</name>
<dbReference type="EMBL" id="MU839028">
    <property type="protein sequence ID" value="KAK1763383.1"/>
    <property type="molecule type" value="Genomic_DNA"/>
</dbReference>
<dbReference type="InterPro" id="IPR012334">
    <property type="entry name" value="Pectin_lyas_fold"/>
</dbReference>
<keyword evidence="1" id="KW-0479">Metal-binding</keyword>
<dbReference type="Gene3D" id="2.60.40.10">
    <property type="entry name" value="Immunoglobulins"/>
    <property type="match status" value="1"/>
</dbReference>
<sequence>MVHFRLAVLTSSLVIAALAQQPAPNPRSSRLKVRLNPSNIRDLEDPDFNVWTINPDSTSASGSWNNVDFTLATDGSSKLYGNWYKVAYSRVVSFLGERVIGEGITTDDQLGLPLTLSIKGLSPGNHTLLAWHNCWDKLESVAPLNITVDGKPVVQNLPQSVRADNIWDAAYSYLRLNVASASETVKVTYTPSTGNDTRVYLNGFQIDAPATGNLVSFPSPSHTDEHVELNGATSLTASWTAPRLPKAPKYNVYLGTSPEKLTSVSLKQTETNVVLSDLNTHDTYYWRVDVVSGCNLYIGNVFKFRVAQLAFPGAEGWGRWARGGRGGKVVHVTTLEDNEEPGSLRYALTKVAGPRIVVFDVGGVITTTSRLSVNDTSITLAGHTAPGKGIVVQGFPIGLTGASDVIFRHMRVRPGKVSGTTIDGMGMQGSNHCIFDRCSMGWGIDESFSSRSAYNITFQRNFISEPLNIAGHQNYPPGTKHGFSATISGDVGSFHHNLLAHAEGRSWSMGGNLDNAGFFAGRLDIRNNVVYNFGDRVTDGGAHEVNFVGNVYKQGPASYLTYTLRAQYENQLPGTQQYFCDGNTMWATNSSVIIPQDSVQYPPGNNTDHSSPIACYADITIDPPPPYQHFFDVPFFEPHVTTQPALQAYKRVLSDRGAQQPVLDDHDERVIRETLTGTYTYVGSVSGEKGLIDDPADVGGLEDFPTVVRDADWDADGDGIADWWDGETGGAGYTPIEGYLNFMAEPHGFVEPGGSVEVDLSRLAAGFVAPVKFEVTGAGKGSVGVNGDKLTYKAGGSPGIERLTVGIADAEGDTWERPYGIAIFAGASKAQ</sequence>
<dbReference type="GO" id="GO:0016829">
    <property type="term" value="F:lyase activity"/>
    <property type="evidence" value="ECO:0007669"/>
    <property type="project" value="UniProtKB-KW"/>
</dbReference>
<keyword evidence="3" id="KW-0732">Signal</keyword>
<dbReference type="PANTHER" id="PTHR42970:SF1">
    <property type="entry name" value="PECTATE LYASE C-RELATED"/>
    <property type="match status" value="1"/>
</dbReference>
<evidence type="ECO:0000313" key="4">
    <source>
        <dbReference type="EMBL" id="KAK1763383.1"/>
    </source>
</evidence>
<dbReference type="RefSeq" id="XP_060279596.1">
    <property type="nucleotide sequence ID" value="XM_060431986.1"/>
</dbReference>
<comment type="caution">
    <text evidence="4">The sequence shown here is derived from an EMBL/GenBank/DDBJ whole genome shotgun (WGS) entry which is preliminary data.</text>
</comment>
<gene>
    <name evidence="4" type="ORF">QBC33DRAFT_598602</name>
</gene>
<dbReference type="InterPro" id="IPR036116">
    <property type="entry name" value="FN3_sf"/>
</dbReference>
<dbReference type="InterPro" id="IPR052063">
    <property type="entry name" value="Polysaccharide_Lyase_1"/>
</dbReference>
<accession>A0AAJ0BU08</accession>
<proteinExistence type="predicted"/>
<dbReference type="GO" id="GO:0046872">
    <property type="term" value="F:metal ion binding"/>
    <property type="evidence" value="ECO:0007669"/>
    <property type="project" value="UniProtKB-KW"/>
</dbReference>
<dbReference type="InterPro" id="IPR011050">
    <property type="entry name" value="Pectin_lyase_fold/virulence"/>
</dbReference>
<dbReference type="PANTHER" id="PTHR42970">
    <property type="entry name" value="PECTATE LYASE C-RELATED"/>
    <property type="match status" value="1"/>
</dbReference>
<dbReference type="Proteomes" id="UP001244011">
    <property type="component" value="Unassembled WGS sequence"/>
</dbReference>
<evidence type="ECO:0000313" key="5">
    <source>
        <dbReference type="Proteomes" id="UP001244011"/>
    </source>
</evidence>
<protein>
    <submittedName>
        <fullName evidence="4">Pectate lyase</fullName>
    </submittedName>
</protein>
<dbReference type="GeneID" id="85315173"/>
<keyword evidence="5" id="KW-1185">Reference proteome</keyword>
<dbReference type="SUPFAM" id="SSF51126">
    <property type="entry name" value="Pectin lyase-like"/>
    <property type="match status" value="1"/>
</dbReference>
<feature type="chain" id="PRO_5042549282" evidence="3">
    <location>
        <begin position="20"/>
        <end position="831"/>
    </location>
</feature>
<evidence type="ECO:0000256" key="2">
    <source>
        <dbReference type="ARBA" id="ARBA00023180"/>
    </source>
</evidence>
<dbReference type="Gene3D" id="2.160.20.10">
    <property type="entry name" value="Single-stranded right-handed beta-helix, Pectin lyase-like"/>
    <property type="match status" value="1"/>
</dbReference>
<dbReference type="SUPFAM" id="SSF49265">
    <property type="entry name" value="Fibronectin type III"/>
    <property type="match status" value="1"/>
</dbReference>
<evidence type="ECO:0000256" key="3">
    <source>
        <dbReference type="SAM" id="SignalP"/>
    </source>
</evidence>
<feature type="signal peptide" evidence="3">
    <location>
        <begin position="1"/>
        <end position="19"/>
    </location>
</feature>